<dbReference type="Proteomes" id="UP000008792">
    <property type="component" value="Unassembled WGS sequence"/>
</dbReference>
<dbReference type="eggNOG" id="ENOG502T6UC">
    <property type="taxonomic scope" value="Eukaryota"/>
</dbReference>
<name>B4LDG5_DROVI</name>
<dbReference type="PhylomeDB" id="B4LDG5"/>
<evidence type="ECO:0000313" key="2">
    <source>
        <dbReference type="Proteomes" id="UP000008792"/>
    </source>
</evidence>
<dbReference type="HOGENOM" id="CLU_1333159_0_0_1"/>
<evidence type="ECO:0000313" key="1">
    <source>
        <dbReference type="EMBL" id="EDW68903.1"/>
    </source>
</evidence>
<organism evidence="1 2">
    <name type="scientific">Drosophila virilis</name>
    <name type="common">Fruit fly</name>
    <dbReference type="NCBI Taxonomy" id="7244"/>
    <lineage>
        <taxon>Eukaryota</taxon>
        <taxon>Metazoa</taxon>
        <taxon>Ecdysozoa</taxon>
        <taxon>Arthropoda</taxon>
        <taxon>Hexapoda</taxon>
        <taxon>Insecta</taxon>
        <taxon>Pterygota</taxon>
        <taxon>Neoptera</taxon>
        <taxon>Endopterygota</taxon>
        <taxon>Diptera</taxon>
        <taxon>Brachycera</taxon>
        <taxon>Muscomorpha</taxon>
        <taxon>Ephydroidea</taxon>
        <taxon>Drosophilidae</taxon>
        <taxon>Drosophila</taxon>
    </lineage>
</organism>
<sequence length="198" mass="22494">MFSLLPRGSYIDERISKNYGKEVLLANWQELRLGSAEKNDCILPGLKRIDACEKHITEINDNYVPPSVLEDADDSTRQFLGARNESLHNHQRNRQTQVRFPLTKDMSSNFTTTYTILYEIVPKQQAQATAAVEQSGKVPAKIEDRDLMLSYGNRSKTGKSCRLRAELQLVKSQRLETSYAADYKISQPALKNAANEQQ</sequence>
<dbReference type="InParanoid" id="B4LDG5"/>
<reference evidence="1 2" key="1">
    <citation type="journal article" date="2007" name="Nature">
        <title>Evolution of genes and genomes on the Drosophila phylogeny.</title>
        <authorList>
            <consortium name="Drosophila 12 Genomes Consortium"/>
            <person name="Clark A.G."/>
            <person name="Eisen M.B."/>
            <person name="Smith D.R."/>
            <person name="Bergman C.M."/>
            <person name="Oliver B."/>
            <person name="Markow T.A."/>
            <person name="Kaufman T.C."/>
            <person name="Kellis M."/>
            <person name="Gelbart W."/>
            <person name="Iyer V.N."/>
            <person name="Pollard D.A."/>
            <person name="Sackton T.B."/>
            <person name="Larracuente A.M."/>
            <person name="Singh N.D."/>
            <person name="Abad J.P."/>
            <person name="Abt D.N."/>
            <person name="Adryan B."/>
            <person name="Aguade M."/>
            <person name="Akashi H."/>
            <person name="Anderson W.W."/>
            <person name="Aquadro C.F."/>
            <person name="Ardell D.H."/>
            <person name="Arguello R."/>
            <person name="Artieri C.G."/>
            <person name="Barbash D.A."/>
            <person name="Barker D."/>
            <person name="Barsanti P."/>
            <person name="Batterham P."/>
            <person name="Batzoglou S."/>
            <person name="Begun D."/>
            <person name="Bhutkar A."/>
            <person name="Blanco E."/>
            <person name="Bosak S.A."/>
            <person name="Bradley R.K."/>
            <person name="Brand A.D."/>
            <person name="Brent M.R."/>
            <person name="Brooks A.N."/>
            <person name="Brown R.H."/>
            <person name="Butlin R.K."/>
            <person name="Caggese C."/>
            <person name="Calvi B.R."/>
            <person name="Bernardo de Carvalho A."/>
            <person name="Caspi A."/>
            <person name="Castrezana S."/>
            <person name="Celniker S.E."/>
            <person name="Chang J.L."/>
            <person name="Chapple C."/>
            <person name="Chatterji S."/>
            <person name="Chinwalla A."/>
            <person name="Civetta A."/>
            <person name="Clifton S.W."/>
            <person name="Comeron J.M."/>
            <person name="Costello J.C."/>
            <person name="Coyne J.A."/>
            <person name="Daub J."/>
            <person name="David R.G."/>
            <person name="Delcher A.L."/>
            <person name="Delehaunty K."/>
            <person name="Do C.B."/>
            <person name="Ebling H."/>
            <person name="Edwards K."/>
            <person name="Eickbush T."/>
            <person name="Evans J.D."/>
            <person name="Filipski A."/>
            <person name="Findeiss S."/>
            <person name="Freyhult E."/>
            <person name="Fulton L."/>
            <person name="Fulton R."/>
            <person name="Garcia A.C."/>
            <person name="Gardiner A."/>
            <person name="Garfield D.A."/>
            <person name="Garvin B.E."/>
            <person name="Gibson G."/>
            <person name="Gilbert D."/>
            <person name="Gnerre S."/>
            <person name="Godfrey J."/>
            <person name="Good R."/>
            <person name="Gotea V."/>
            <person name="Gravely B."/>
            <person name="Greenberg A.J."/>
            <person name="Griffiths-Jones S."/>
            <person name="Gross S."/>
            <person name="Guigo R."/>
            <person name="Gustafson E.A."/>
            <person name="Haerty W."/>
            <person name="Hahn M.W."/>
            <person name="Halligan D.L."/>
            <person name="Halpern A.L."/>
            <person name="Halter G.M."/>
            <person name="Han M.V."/>
            <person name="Heger A."/>
            <person name="Hillier L."/>
            <person name="Hinrichs A.S."/>
            <person name="Holmes I."/>
            <person name="Hoskins R.A."/>
            <person name="Hubisz M.J."/>
            <person name="Hultmark D."/>
            <person name="Huntley M.A."/>
            <person name="Jaffe D.B."/>
            <person name="Jagadeeshan S."/>
            <person name="Jeck W.R."/>
            <person name="Johnson J."/>
            <person name="Jones C.D."/>
            <person name="Jordan W.C."/>
            <person name="Karpen G.H."/>
            <person name="Kataoka E."/>
            <person name="Keightley P.D."/>
            <person name="Kheradpour P."/>
            <person name="Kirkness E.F."/>
            <person name="Koerich L.B."/>
            <person name="Kristiansen K."/>
            <person name="Kudrna D."/>
            <person name="Kulathinal R.J."/>
            <person name="Kumar S."/>
            <person name="Kwok R."/>
            <person name="Lander E."/>
            <person name="Langley C.H."/>
            <person name="Lapoint R."/>
            <person name="Lazzaro B.P."/>
            <person name="Lee S.J."/>
            <person name="Levesque L."/>
            <person name="Li R."/>
            <person name="Lin C.F."/>
            <person name="Lin M.F."/>
            <person name="Lindblad-Toh K."/>
            <person name="Llopart A."/>
            <person name="Long M."/>
            <person name="Low L."/>
            <person name="Lozovsky E."/>
            <person name="Lu J."/>
            <person name="Luo M."/>
            <person name="Machado C.A."/>
            <person name="Makalowski W."/>
            <person name="Marzo M."/>
            <person name="Matsuda M."/>
            <person name="Matzkin L."/>
            <person name="McAllister B."/>
            <person name="McBride C.S."/>
            <person name="McKernan B."/>
            <person name="McKernan K."/>
            <person name="Mendez-Lago M."/>
            <person name="Minx P."/>
            <person name="Mollenhauer M.U."/>
            <person name="Montooth K."/>
            <person name="Mount S.M."/>
            <person name="Mu X."/>
            <person name="Myers E."/>
            <person name="Negre B."/>
            <person name="Newfeld S."/>
            <person name="Nielsen R."/>
            <person name="Noor M.A."/>
            <person name="O'Grady P."/>
            <person name="Pachter L."/>
            <person name="Papaceit M."/>
            <person name="Parisi M.J."/>
            <person name="Parisi M."/>
            <person name="Parts L."/>
            <person name="Pedersen J.S."/>
            <person name="Pesole G."/>
            <person name="Phillippy A.M."/>
            <person name="Ponting C.P."/>
            <person name="Pop M."/>
            <person name="Porcelli D."/>
            <person name="Powell J.R."/>
            <person name="Prohaska S."/>
            <person name="Pruitt K."/>
            <person name="Puig M."/>
            <person name="Quesneville H."/>
            <person name="Ram K.R."/>
            <person name="Rand D."/>
            <person name="Rasmussen M.D."/>
            <person name="Reed L.K."/>
            <person name="Reenan R."/>
            <person name="Reily A."/>
            <person name="Remington K.A."/>
            <person name="Rieger T.T."/>
            <person name="Ritchie M.G."/>
            <person name="Robin C."/>
            <person name="Rogers Y.H."/>
            <person name="Rohde C."/>
            <person name="Rozas J."/>
            <person name="Rubenfield M.J."/>
            <person name="Ruiz A."/>
            <person name="Russo S."/>
            <person name="Salzberg S.L."/>
            <person name="Sanchez-Gracia A."/>
            <person name="Saranga D.J."/>
            <person name="Sato H."/>
            <person name="Schaeffer S.W."/>
            <person name="Schatz M.C."/>
            <person name="Schlenke T."/>
            <person name="Schwartz R."/>
            <person name="Segarra C."/>
            <person name="Singh R.S."/>
            <person name="Sirot L."/>
            <person name="Sirota M."/>
            <person name="Sisneros N.B."/>
            <person name="Smith C.D."/>
            <person name="Smith T.F."/>
            <person name="Spieth J."/>
            <person name="Stage D.E."/>
            <person name="Stark A."/>
            <person name="Stephan W."/>
            <person name="Strausberg R.L."/>
            <person name="Strempel S."/>
            <person name="Sturgill D."/>
            <person name="Sutton G."/>
            <person name="Sutton G.G."/>
            <person name="Tao W."/>
            <person name="Teichmann S."/>
            <person name="Tobari Y.N."/>
            <person name="Tomimura Y."/>
            <person name="Tsolas J.M."/>
            <person name="Valente V.L."/>
            <person name="Venter E."/>
            <person name="Venter J.C."/>
            <person name="Vicario S."/>
            <person name="Vieira F.G."/>
            <person name="Vilella A.J."/>
            <person name="Villasante A."/>
            <person name="Walenz B."/>
            <person name="Wang J."/>
            <person name="Wasserman M."/>
            <person name="Watts T."/>
            <person name="Wilson D."/>
            <person name="Wilson R.K."/>
            <person name="Wing R.A."/>
            <person name="Wolfner M.F."/>
            <person name="Wong A."/>
            <person name="Wong G.K."/>
            <person name="Wu C.I."/>
            <person name="Wu G."/>
            <person name="Yamamoto D."/>
            <person name="Yang H.P."/>
            <person name="Yang S.P."/>
            <person name="Yorke J.A."/>
            <person name="Yoshida K."/>
            <person name="Zdobnov E."/>
            <person name="Zhang P."/>
            <person name="Zhang Y."/>
            <person name="Zimin A.V."/>
            <person name="Baldwin J."/>
            <person name="Abdouelleil A."/>
            <person name="Abdulkadir J."/>
            <person name="Abebe A."/>
            <person name="Abera B."/>
            <person name="Abreu J."/>
            <person name="Acer S.C."/>
            <person name="Aftuck L."/>
            <person name="Alexander A."/>
            <person name="An P."/>
            <person name="Anderson E."/>
            <person name="Anderson S."/>
            <person name="Arachi H."/>
            <person name="Azer M."/>
            <person name="Bachantsang P."/>
            <person name="Barry A."/>
            <person name="Bayul T."/>
            <person name="Berlin A."/>
            <person name="Bessette D."/>
            <person name="Bloom T."/>
            <person name="Blye J."/>
            <person name="Boguslavskiy L."/>
            <person name="Bonnet C."/>
            <person name="Boukhgalter B."/>
            <person name="Bourzgui I."/>
            <person name="Brown A."/>
            <person name="Cahill P."/>
            <person name="Channer S."/>
            <person name="Cheshatsang Y."/>
            <person name="Chuda L."/>
            <person name="Citroen M."/>
            <person name="Collymore A."/>
            <person name="Cooke P."/>
            <person name="Costello M."/>
            <person name="D'Aco K."/>
            <person name="Daza R."/>
            <person name="De Haan G."/>
            <person name="DeGray S."/>
            <person name="DeMaso C."/>
            <person name="Dhargay N."/>
            <person name="Dooley K."/>
            <person name="Dooley E."/>
            <person name="Doricent M."/>
            <person name="Dorje P."/>
            <person name="Dorjee K."/>
            <person name="Dupes A."/>
            <person name="Elong R."/>
            <person name="Falk J."/>
            <person name="Farina A."/>
            <person name="Faro S."/>
            <person name="Ferguson D."/>
            <person name="Fisher S."/>
            <person name="Foley C.D."/>
            <person name="Franke A."/>
            <person name="Friedrich D."/>
            <person name="Gadbois L."/>
            <person name="Gearin G."/>
            <person name="Gearin C.R."/>
            <person name="Giannoukos G."/>
            <person name="Goode T."/>
            <person name="Graham J."/>
            <person name="Grandbois E."/>
            <person name="Grewal S."/>
            <person name="Gyaltsen K."/>
            <person name="Hafez N."/>
            <person name="Hagos B."/>
            <person name="Hall J."/>
            <person name="Henson C."/>
            <person name="Hollinger A."/>
            <person name="Honan T."/>
            <person name="Huard M.D."/>
            <person name="Hughes L."/>
            <person name="Hurhula B."/>
            <person name="Husby M.E."/>
            <person name="Kamat A."/>
            <person name="Kanga B."/>
            <person name="Kashin S."/>
            <person name="Khazanovich D."/>
            <person name="Kisner P."/>
            <person name="Lance K."/>
            <person name="Lara M."/>
            <person name="Lee W."/>
            <person name="Lennon N."/>
            <person name="Letendre F."/>
            <person name="LeVine R."/>
            <person name="Lipovsky A."/>
            <person name="Liu X."/>
            <person name="Liu J."/>
            <person name="Liu S."/>
            <person name="Lokyitsang T."/>
            <person name="Lokyitsang Y."/>
            <person name="Lubonja R."/>
            <person name="Lui A."/>
            <person name="MacDonald P."/>
            <person name="Magnisalis V."/>
            <person name="Maru K."/>
            <person name="Matthews C."/>
            <person name="McCusker W."/>
            <person name="McDonough S."/>
            <person name="Mehta T."/>
            <person name="Meldrim J."/>
            <person name="Meneus L."/>
            <person name="Mihai O."/>
            <person name="Mihalev A."/>
            <person name="Mihova T."/>
            <person name="Mittelman R."/>
            <person name="Mlenga V."/>
            <person name="Montmayeur A."/>
            <person name="Mulrain L."/>
            <person name="Navidi A."/>
            <person name="Naylor J."/>
            <person name="Negash T."/>
            <person name="Nguyen T."/>
            <person name="Nguyen N."/>
            <person name="Nicol R."/>
            <person name="Norbu C."/>
            <person name="Norbu N."/>
            <person name="Novod N."/>
            <person name="O'Neill B."/>
            <person name="Osman S."/>
            <person name="Markiewicz E."/>
            <person name="Oyono O.L."/>
            <person name="Patti C."/>
            <person name="Phunkhang P."/>
            <person name="Pierre F."/>
            <person name="Priest M."/>
            <person name="Raghuraman S."/>
            <person name="Rege F."/>
            <person name="Reyes R."/>
            <person name="Rise C."/>
            <person name="Rogov P."/>
            <person name="Ross K."/>
            <person name="Ryan E."/>
            <person name="Settipalli S."/>
            <person name="Shea T."/>
            <person name="Sherpa N."/>
            <person name="Shi L."/>
            <person name="Shih D."/>
            <person name="Sparrow T."/>
            <person name="Spaulding J."/>
            <person name="Stalker J."/>
            <person name="Stange-Thomann N."/>
            <person name="Stavropoulos S."/>
            <person name="Stone C."/>
            <person name="Strader C."/>
            <person name="Tesfaye S."/>
            <person name="Thomson T."/>
            <person name="Thoulutsang Y."/>
            <person name="Thoulutsang D."/>
            <person name="Topham K."/>
            <person name="Topping I."/>
            <person name="Tsamla T."/>
            <person name="Vassiliev H."/>
            <person name="Vo A."/>
            <person name="Wangchuk T."/>
            <person name="Wangdi T."/>
            <person name="Weiand M."/>
            <person name="Wilkinson J."/>
            <person name="Wilson A."/>
            <person name="Yadav S."/>
            <person name="Young G."/>
            <person name="Yu Q."/>
            <person name="Zembek L."/>
            <person name="Zhong D."/>
            <person name="Zimmer A."/>
            <person name="Zwirko Z."/>
            <person name="Jaffe D.B."/>
            <person name="Alvarez P."/>
            <person name="Brockman W."/>
            <person name="Butler J."/>
            <person name="Chin C."/>
            <person name="Gnerre S."/>
            <person name="Grabherr M."/>
            <person name="Kleber M."/>
            <person name="Mauceli E."/>
            <person name="MacCallum I."/>
        </authorList>
    </citation>
    <scope>NUCLEOTIDE SEQUENCE [LARGE SCALE GENOMIC DNA]</scope>
    <source>
        <strain evidence="2">Tucson 15010-1051.87</strain>
    </source>
</reference>
<dbReference type="OrthoDB" id="8185227at2759"/>
<proteinExistence type="predicted"/>
<keyword evidence="2" id="KW-1185">Reference proteome</keyword>
<dbReference type="KEGG" id="dvi:6624209"/>
<protein>
    <submittedName>
        <fullName evidence="1">Uncharacterized protein</fullName>
    </submittedName>
</protein>
<dbReference type="STRING" id="7244.B4LDG5"/>
<accession>B4LDG5</accession>
<gene>
    <name evidence="1" type="primary">Dvir\GJ12950</name>
    <name evidence="1" type="ORF">Dvir_GJ12950</name>
</gene>
<dbReference type="EMBL" id="CH940647">
    <property type="protein sequence ID" value="EDW68903.1"/>
    <property type="molecule type" value="Genomic_DNA"/>
</dbReference>
<dbReference type="OMA" id="ANWQELR"/>
<dbReference type="AlphaFoldDB" id="B4LDG5"/>